<keyword evidence="1" id="KW-1185">Reference proteome</keyword>
<reference evidence="2" key="1">
    <citation type="submission" date="2022-11" db="UniProtKB">
        <authorList>
            <consortium name="WormBaseParasite"/>
        </authorList>
    </citation>
    <scope>IDENTIFICATION</scope>
</reference>
<accession>A0A915KRB7</accession>
<proteinExistence type="predicted"/>
<protein>
    <submittedName>
        <fullName evidence="2">Uncharacterized protein</fullName>
    </submittedName>
</protein>
<sequence length="54" mass="5881">MKSIVTGLKNQVCMGPNSIARKIWQTELASSSKSSVKQFSQIHSSHPVGLKLLV</sequence>
<evidence type="ECO:0000313" key="1">
    <source>
        <dbReference type="Proteomes" id="UP000887565"/>
    </source>
</evidence>
<dbReference type="AlphaFoldDB" id="A0A915KRB7"/>
<evidence type="ECO:0000313" key="2">
    <source>
        <dbReference type="WBParaSite" id="nRc.2.0.1.t40228-RA"/>
    </source>
</evidence>
<name>A0A915KRB7_ROMCU</name>
<dbReference type="WBParaSite" id="nRc.2.0.1.t40228-RA">
    <property type="protein sequence ID" value="nRc.2.0.1.t40228-RA"/>
    <property type="gene ID" value="nRc.2.0.1.g40228"/>
</dbReference>
<dbReference type="Proteomes" id="UP000887565">
    <property type="component" value="Unplaced"/>
</dbReference>
<organism evidence="1 2">
    <name type="scientific">Romanomermis culicivorax</name>
    <name type="common">Nematode worm</name>
    <dbReference type="NCBI Taxonomy" id="13658"/>
    <lineage>
        <taxon>Eukaryota</taxon>
        <taxon>Metazoa</taxon>
        <taxon>Ecdysozoa</taxon>
        <taxon>Nematoda</taxon>
        <taxon>Enoplea</taxon>
        <taxon>Dorylaimia</taxon>
        <taxon>Mermithida</taxon>
        <taxon>Mermithoidea</taxon>
        <taxon>Mermithidae</taxon>
        <taxon>Romanomermis</taxon>
    </lineage>
</organism>